<dbReference type="GO" id="GO:0003723">
    <property type="term" value="F:RNA binding"/>
    <property type="evidence" value="ECO:0007669"/>
    <property type="project" value="TreeGrafter"/>
</dbReference>
<dbReference type="GO" id="GO:0042273">
    <property type="term" value="P:ribosomal large subunit biogenesis"/>
    <property type="evidence" value="ECO:0007669"/>
    <property type="project" value="TreeGrafter"/>
</dbReference>
<dbReference type="InterPro" id="IPR029190">
    <property type="entry name" value="Rrp14/SURF6_C"/>
</dbReference>
<comment type="caution">
    <text evidence="6">The sequence shown here is derived from an EMBL/GenBank/DDBJ whole genome shotgun (WGS) entry which is preliminary data.</text>
</comment>
<organism evidence="6 7">
    <name type="scientific">Pseudolycoriella hygida</name>
    <dbReference type="NCBI Taxonomy" id="35572"/>
    <lineage>
        <taxon>Eukaryota</taxon>
        <taxon>Metazoa</taxon>
        <taxon>Ecdysozoa</taxon>
        <taxon>Arthropoda</taxon>
        <taxon>Hexapoda</taxon>
        <taxon>Insecta</taxon>
        <taxon>Pterygota</taxon>
        <taxon>Neoptera</taxon>
        <taxon>Endopterygota</taxon>
        <taxon>Diptera</taxon>
        <taxon>Nematocera</taxon>
        <taxon>Sciaroidea</taxon>
        <taxon>Sciaridae</taxon>
        <taxon>Pseudolycoriella</taxon>
    </lineage>
</organism>
<dbReference type="GO" id="GO:0042274">
    <property type="term" value="P:ribosomal small subunit biogenesis"/>
    <property type="evidence" value="ECO:0007669"/>
    <property type="project" value="TreeGrafter"/>
</dbReference>
<keyword evidence="3" id="KW-0539">Nucleus</keyword>
<evidence type="ECO:0000259" key="5">
    <source>
        <dbReference type="Pfam" id="PF04935"/>
    </source>
</evidence>
<dbReference type="Proteomes" id="UP001151699">
    <property type="component" value="Chromosome C"/>
</dbReference>
<feature type="domain" description="Ribosomal RNA-processing protein 14/surfeit locus protein 6 C-terminal" evidence="5">
    <location>
        <begin position="87"/>
        <end position="286"/>
    </location>
</feature>
<protein>
    <submittedName>
        <fullName evidence="6">Surfeit locus protein 6 like</fullName>
    </submittedName>
</protein>
<dbReference type="PANTHER" id="PTHR14369">
    <property type="entry name" value="SURFEIT LOCUS PROTEIN 6"/>
    <property type="match status" value="1"/>
</dbReference>
<dbReference type="AlphaFoldDB" id="A0A9Q0RXR7"/>
<keyword evidence="7" id="KW-1185">Reference proteome</keyword>
<dbReference type="OrthoDB" id="444809at2759"/>
<evidence type="ECO:0000313" key="6">
    <source>
        <dbReference type="EMBL" id="KAJ6636188.1"/>
    </source>
</evidence>
<dbReference type="GO" id="GO:0003677">
    <property type="term" value="F:DNA binding"/>
    <property type="evidence" value="ECO:0007669"/>
    <property type="project" value="TreeGrafter"/>
</dbReference>
<dbReference type="PANTHER" id="PTHR14369:SF0">
    <property type="entry name" value="SURFEIT LOCUS PROTEIN 6"/>
    <property type="match status" value="1"/>
</dbReference>
<dbReference type="EMBL" id="WJQU01000004">
    <property type="protein sequence ID" value="KAJ6636188.1"/>
    <property type="molecule type" value="Genomic_DNA"/>
</dbReference>
<reference evidence="6" key="1">
    <citation type="submission" date="2022-07" db="EMBL/GenBank/DDBJ databases">
        <authorList>
            <person name="Trinca V."/>
            <person name="Uliana J.V.C."/>
            <person name="Torres T.T."/>
            <person name="Ward R.J."/>
            <person name="Monesi N."/>
        </authorList>
    </citation>
    <scope>NUCLEOTIDE SEQUENCE</scope>
    <source>
        <strain evidence="6">HSMRA1968</strain>
        <tissue evidence="6">Whole embryos</tissue>
    </source>
</reference>
<dbReference type="GO" id="GO:0005730">
    <property type="term" value="C:nucleolus"/>
    <property type="evidence" value="ECO:0007669"/>
    <property type="project" value="TreeGrafter"/>
</dbReference>
<evidence type="ECO:0000256" key="2">
    <source>
        <dbReference type="ARBA" id="ARBA00005904"/>
    </source>
</evidence>
<gene>
    <name evidence="6" type="primary">Surf6</name>
    <name evidence="6" type="ORF">Bhyg_14776</name>
</gene>
<name>A0A9Q0RXR7_9DIPT</name>
<dbReference type="Pfam" id="PF04935">
    <property type="entry name" value="SURF6"/>
    <property type="match status" value="1"/>
</dbReference>
<evidence type="ECO:0000313" key="7">
    <source>
        <dbReference type="Proteomes" id="UP001151699"/>
    </source>
</evidence>
<evidence type="ECO:0000256" key="4">
    <source>
        <dbReference type="SAM" id="MobiDB-lite"/>
    </source>
</evidence>
<evidence type="ECO:0000256" key="3">
    <source>
        <dbReference type="ARBA" id="ARBA00023242"/>
    </source>
</evidence>
<comment type="subcellular location">
    <subcellularLocation>
        <location evidence="1">Nucleus</location>
    </subcellularLocation>
</comment>
<dbReference type="InterPro" id="IPR007019">
    <property type="entry name" value="SURF6"/>
</dbReference>
<proteinExistence type="inferred from homology"/>
<evidence type="ECO:0000256" key="1">
    <source>
        <dbReference type="ARBA" id="ARBA00004123"/>
    </source>
</evidence>
<feature type="compositionally biased region" description="Basic and acidic residues" evidence="4">
    <location>
        <begin position="260"/>
        <end position="280"/>
    </location>
</feature>
<feature type="compositionally biased region" description="Basic residues" evidence="4">
    <location>
        <begin position="238"/>
        <end position="247"/>
    </location>
</feature>
<feature type="compositionally biased region" description="Basic residues" evidence="4">
    <location>
        <begin position="281"/>
        <end position="293"/>
    </location>
</feature>
<comment type="similarity">
    <text evidence="2">Belongs to the SURF6 family.</text>
</comment>
<accession>A0A9Q0RXR7</accession>
<sequence>MPQATQKFDANKLRKLLEQETEYISNLFAIFDVPDSVEDDTIDEQFLLNNIKSSKQSKLPQVTKKSVSAQESKNIEEKLEIMKNKWKSKKSKPTERTIKKRELKKLKKSKEFKKKMVSIAKSTKNEKIKEEKLSQDNKDDVKSTLVYNEEGKMLFPKFEFAAQKSKAKKSKKDKVEKNPKLILKTIKKQKREIEELKEQGEEEKAKKISNDLAWKKAFDKVEGKKVKDDTTMLHKTIKRRKVEKKKSKTEWKQRQQKVAKGIEERQKKRQENIKKKSDEKKKHKLKKLAKRGRVIPGYG</sequence>
<feature type="region of interest" description="Disordered" evidence="4">
    <location>
        <begin position="238"/>
        <end position="299"/>
    </location>
</feature>